<accession>A0A8D3E8F9</accession>
<organism evidence="1 2">
    <name type="scientific">Scophthalmus maximus</name>
    <name type="common">Turbot</name>
    <name type="synonym">Psetta maxima</name>
    <dbReference type="NCBI Taxonomy" id="52904"/>
    <lineage>
        <taxon>Eukaryota</taxon>
        <taxon>Metazoa</taxon>
        <taxon>Chordata</taxon>
        <taxon>Craniata</taxon>
        <taxon>Vertebrata</taxon>
        <taxon>Euteleostomi</taxon>
        <taxon>Actinopterygii</taxon>
        <taxon>Neopterygii</taxon>
        <taxon>Teleostei</taxon>
        <taxon>Neoteleostei</taxon>
        <taxon>Acanthomorphata</taxon>
        <taxon>Carangaria</taxon>
        <taxon>Pleuronectiformes</taxon>
        <taxon>Pleuronectoidei</taxon>
        <taxon>Scophthalmidae</taxon>
        <taxon>Scophthalmus</taxon>
    </lineage>
</organism>
<dbReference type="Proteomes" id="UP000694558">
    <property type="component" value="Chromosome 1"/>
</dbReference>
<evidence type="ECO:0000313" key="1">
    <source>
        <dbReference type="Ensembl" id="ENSSMAP00000068068.1"/>
    </source>
</evidence>
<sequence length="214" mass="24172">MGLTGLLRLARLLALCWSLGWMLCLLFPGSQGPRWGVERFGRQTGLPMLIGFLGSNCGNIALTVLGDRVESGASIDTSSPGQQLNSVQKRYIQLCKDPIKQCSEWIHVGGPCYYFSKMTSMESLRSRDSCAEMGGHLTTLHTIEQHMYTAVIYSSACLSHFSVISPCHRYWDHHSKTCFKVPCVHIYELIRQINAIQLNRILIQLKMLYTWKSL</sequence>
<dbReference type="Gene3D" id="3.10.100.10">
    <property type="entry name" value="Mannose-Binding Protein A, subunit A"/>
    <property type="match status" value="1"/>
</dbReference>
<protein>
    <recommendedName>
        <fullName evidence="3">C-type lectin domain-containing protein</fullName>
    </recommendedName>
</protein>
<dbReference type="InterPro" id="IPR016186">
    <property type="entry name" value="C-type_lectin-like/link_sf"/>
</dbReference>
<evidence type="ECO:0008006" key="3">
    <source>
        <dbReference type="Google" id="ProtNLM"/>
    </source>
</evidence>
<name>A0A8D3E8F9_SCOMX</name>
<evidence type="ECO:0000313" key="2">
    <source>
        <dbReference type="Proteomes" id="UP000694558"/>
    </source>
</evidence>
<dbReference type="InterPro" id="IPR016187">
    <property type="entry name" value="CTDL_fold"/>
</dbReference>
<proteinExistence type="predicted"/>
<dbReference type="AlphaFoldDB" id="A0A8D3E8F9"/>
<dbReference type="Ensembl" id="ENSSMAT00000044010.1">
    <property type="protein sequence ID" value="ENSSMAP00000068068.1"/>
    <property type="gene ID" value="ENSSMAG00000010285.2"/>
</dbReference>
<dbReference type="SUPFAM" id="SSF56436">
    <property type="entry name" value="C-type lectin-like"/>
    <property type="match status" value="1"/>
</dbReference>
<reference evidence="1" key="1">
    <citation type="submission" date="2023-05" db="EMBL/GenBank/DDBJ databases">
        <title>High-quality long-read genome of Scophthalmus maximus.</title>
        <authorList>
            <person name="Lien S."/>
            <person name="Martinez P."/>
        </authorList>
    </citation>
    <scope>NUCLEOTIDE SEQUENCE [LARGE SCALE GENOMIC DNA]</scope>
</reference>
<reference evidence="1" key="2">
    <citation type="submission" date="2025-08" db="UniProtKB">
        <authorList>
            <consortium name="Ensembl"/>
        </authorList>
    </citation>
    <scope>IDENTIFICATION</scope>
</reference>